<organism evidence="1 2">
    <name type="scientific">Pinctada imbricata</name>
    <name type="common">Atlantic pearl-oyster</name>
    <name type="synonym">Pinctada martensii</name>
    <dbReference type="NCBI Taxonomy" id="66713"/>
    <lineage>
        <taxon>Eukaryota</taxon>
        <taxon>Metazoa</taxon>
        <taxon>Spiralia</taxon>
        <taxon>Lophotrochozoa</taxon>
        <taxon>Mollusca</taxon>
        <taxon>Bivalvia</taxon>
        <taxon>Autobranchia</taxon>
        <taxon>Pteriomorphia</taxon>
        <taxon>Pterioida</taxon>
        <taxon>Pterioidea</taxon>
        <taxon>Pteriidae</taxon>
        <taxon>Pinctada</taxon>
    </lineage>
</organism>
<reference evidence="1" key="1">
    <citation type="submission" date="2019-08" db="EMBL/GenBank/DDBJ databases">
        <title>The improved chromosome-level genome for the pearl oyster Pinctada fucata martensii using PacBio sequencing and Hi-C.</title>
        <authorList>
            <person name="Zheng Z."/>
        </authorList>
    </citation>
    <scope>NUCLEOTIDE SEQUENCE</scope>
    <source>
        <strain evidence="1">ZZ-2019</strain>
        <tissue evidence="1">Adductor muscle</tissue>
    </source>
</reference>
<accession>A0AA89C064</accession>
<evidence type="ECO:0000313" key="2">
    <source>
        <dbReference type="Proteomes" id="UP001186944"/>
    </source>
</evidence>
<dbReference type="InterPro" id="IPR035428">
    <property type="entry name" value="FANCF"/>
</dbReference>
<keyword evidence="2" id="KW-1185">Reference proteome</keyword>
<dbReference type="EMBL" id="VSWD01000006">
    <property type="protein sequence ID" value="KAK3100775.1"/>
    <property type="molecule type" value="Genomic_DNA"/>
</dbReference>
<dbReference type="GO" id="GO:0036297">
    <property type="term" value="P:interstrand cross-link repair"/>
    <property type="evidence" value="ECO:0007669"/>
    <property type="project" value="InterPro"/>
</dbReference>
<evidence type="ECO:0000313" key="1">
    <source>
        <dbReference type="EMBL" id="KAK3100775.1"/>
    </source>
</evidence>
<dbReference type="GO" id="GO:0043240">
    <property type="term" value="C:Fanconi anaemia nuclear complex"/>
    <property type="evidence" value="ECO:0007669"/>
    <property type="project" value="InterPro"/>
</dbReference>
<gene>
    <name evidence="1" type="ORF">FSP39_025150</name>
</gene>
<dbReference type="Proteomes" id="UP001186944">
    <property type="component" value="Unassembled WGS sequence"/>
</dbReference>
<name>A0AA89C064_PINIB</name>
<dbReference type="Pfam" id="PF11107">
    <property type="entry name" value="FANCF"/>
    <property type="match status" value="1"/>
</dbReference>
<sequence length="161" mass="18084">MNNHCGLSGLMKNVFTFANILNQAGTEAAKKWNQQSISNAFNWAAYCEKVYDEVKGKPYEPDICRKLRGLTVHLTPPSCLVLDLQDLKSATTLLLSVCSYHISGNFGVGKFWRIWSISGIGNVGAFKIDGLFKTPAKIIMVKFMDVSMFNDRRNENKLTRN</sequence>
<comment type="caution">
    <text evidence="1">The sequence shown here is derived from an EMBL/GenBank/DDBJ whole genome shotgun (WGS) entry which is preliminary data.</text>
</comment>
<protein>
    <submittedName>
        <fullName evidence="1">Uncharacterized protein</fullName>
    </submittedName>
</protein>
<dbReference type="AlphaFoldDB" id="A0AA89C064"/>
<proteinExistence type="predicted"/>